<evidence type="ECO:0000256" key="6">
    <source>
        <dbReference type="ARBA" id="ARBA00023163"/>
    </source>
</evidence>
<dbReference type="Gene3D" id="3.40.50.300">
    <property type="entry name" value="P-loop containing nucleotide triphosphate hydrolases"/>
    <property type="match status" value="1"/>
</dbReference>
<dbReference type="Pfam" id="PF00072">
    <property type="entry name" value="Response_reg"/>
    <property type="match status" value="1"/>
</dbReference>
<dbReference type="InterPro" id="IPR001789">
    <property type="entry name" value="Sig_transdc_resp-reg_receiver"/>
</dbReference>
<feature type="modified residue" description="4-aspartylphosphate" evidence="7">
    <location>
        <position position="56"/>
    </location>
</feature>
<evidence type="ECO:0000259" key="8">
    <source>
        <dbReference type="PROSITE" id="PS50045"/>
    </source>
</evidence>
<evidence type="ECO:0000256" key="2">
    <source>
        <dbReference type="ARBA" id="ARBA00022741"/>
    </source>
</evidence>
<dbReference type="PROSITE" id="PS50110">
    <property type="entry name" value="RESPONSE_REGULATORY"/>
    <property type="match status" value="1"/>
</dbReference>
<dbReference type="PROSITE" id="PS50045">
    <property type="entry name" value="SIGMA54_INTERACT_4"/>
    <property type="match status" value="1"/>
</dbReference>
<dbReference type="InterPro" id="IPR058031">
    <property type="entry name" value="AAA_lid_NorR"/>
</dbReference>
<sequence>MFNSAYNVLLIDDDIDILDSYQDLLREEGYQVLTCADPVDIVSQIPDNWIGVVLCDVLLPNISGLTLLEHMTQRDPQLPIIMITGHGDVPMAVEAVKKGATNFLEKPISPENLLIQVEHALEKRAALIENRYWQLAKLNESFIGQSDWICTIRNQLQKLADIDVPVFLWGETGTGRHLSATYLHKLSQRKQAPFISIECLEQSTINIENLINDVKQGTLVLKNIHHLPANEQQLLANKLNHQAYPFRLIVISDVPLLHLIQAQTLIAELYYLFLHTQLELLPLKKHATDIVPIFCHYVHKSCARLNKDYVEPSKKLRQHLLNQQWQGNVKELIHVAELYAIGLLAEQTSTPTFITSSIKTENIKPLDEQINEYEKQIIEEALIFYQGRINEVANYLDIPRKKLYLRMRKYGIDKKNYKLS</sequence>
<accession>A0A379EWP2</accession>
<protein>
    <submittedName>
        <fullName evidence="10">Phosphoglycerate transport system transcriptional regulatory protein PgtA</fullName>
    </submittedName>
</protein>
<feature type="domain" description="Response regulatory" evidence="9">
    <location>
        <begin position="7"/>
        <end position="121"/>
    </location>
</feature>
<keyword evidence="2" id="KW-0547">Nucleotide-binding</keyword>
<dbReference type="EMBL" id="UGTV01000015">
    <property type="protein sequence ID" value="SUC10805.1"/>
    <property type="molecule type" value="Genomic_DNA"/>
</dbReference>
<dbReference type="Pfam" id="PF02954">
    <property type="entry name" value="HTH_8"/>
    <property type="match status" value="1"/>
</dbReference>
<evidence type="ECO:0000256" key="3">
    <source>
        <dbReference type="ARBA" id="ARBA00022840"/>
    </source>
</evidence>
<feature type="domain" description="Sigma-54 factor interaction" evidence="8">
    <location>
        <begin position="142"/>
        <end position="341"/>
    </location>
</feature>
<dbReference type="GO" id="GO:0005524">
    <property type="term" value="F:ATP binding"/>
    <property type="evidence" value="ECO:0007669"/>
    <property type="project" value="UniProtKB-KW"/>
</dbReference>
<proteinExistence type="predicted"/>
<dbReference type="Gene3D" id="1.10.8.60">
    <property type="match status" value="1"/>
</dbReference>
<dbReference type="PANTHER" id="PTHR32071:SF29">
    <property type="entry name" value="PHOSPHOGLYCERATE TRANSPORT SYSTEM TRANSCRIPTIONAL REGULATORY PROTEIN PGTA"/>
    <property type="match status" value="1"/>
</dbReference>
<keyword evidence="4" id="KW-0902">Two-component regulatory system</keyword>
<dbReference type="GO" id="GO:0006355">
    <property type="term" value="P:regulation of DNA-templated transcription"/>
    <property type="evidence" value="ECO:0007669"/>
    <property type="project" value="InterPro"/>
</dbReference>
<dbReference type="InterPro" id="IPR002078">
    <property type="entry name" value="Sigma_54_int"/>
</dbReference>
<dbReference type="Gene3D" id="1.10.10.60">
    <property type="entry name" value="Homeodomain-like"/>
    <property type="match status" value="1"/>
</dbReference>
<organism evidence="10 11">
    <name type="scientific">Pasteurella canis</name>
    <dbReference type="NCBI Taxonomy" id="753"/>
    <lineage>
        <taxon>Bacteria</taxon>
        <taxon>Pseudomonadati</taxon>
        <taxon>Pseudomonadota</taxon>
        <taxon>Gammaproteobacteria</taxon>
        <taxon>Pasteurellales</taxon>
        <taxon>Pasteurellaceae</taxon>
        <taxon>Pasteurella</taxon>
    </lineage>
</organism>
<keyword evidence="6" id="KW-0804">Transcription</keyword>
<evidence type="ECO:0000256" key="4">
    <source>
        <dbReference type="ARBA" id="ARBA00023012"/>
    </source>
</evidence>
<dbReference type="InterPro" id="IPR009057">
    <property type="entry name" value="Homeodomain-like_sf"/>
</dbReference>
<keyword evidence="1 7" id="KW-0597">Phosphoprotein</keyword>
<evidence type="ECO:0000256" key="1">
    <source>
        <dbReference type="ARBA" id="ARBA00022553"/>
    </source>
</evidence>
<evidence type="ECO:0000259" key="9">
    <source>
        <dbReference type="PROSITE" id="PS50110"/>
    </source>
</evidence>
<dbReference type="Gene3D" id="3.40.50.2300">
    <property type="match status" value="1"/>
</dbReference>
<dbReference type="InterPro" id="IPR027417">
    <property type="entry name" value="P-loop_NTPase"/>
</dbReference>
<dbReference type="SUPFAM" id="SSF52540">
    <property type="entry name" value="P-loop containing nucleoside triphosphate hydrolases"/>
    <property type="match status" value="1"/>
</dbReference>
<dbReference type="InterPro" id="IPR002197">
    <property type="entry name" value="HTH_Fis"/>
</dbReference>
<dbReference type="RefSeq" id="WP_115323333.1">
    <property type="nucleotide sequence ID" value="NZ_CP085873.1"/>
</dbReference>
<evidence type="ECO:0000256" key="5">
    <source>
        <dbReference type="ARBA" id="ARBA00023015"/>
    </source>
</evidence>
<keyword evidence="3" id="KW-0067">ATP-binding</keyword>
<evidence type="ECO:0000313" key="11">
    <source>
        <dbReference type="Proteomes" id="UP000254704"/>
    </source>
</evidence>
<dbReference type="Pfam" id="PF14532">
    <property type="entry name" value="Sigma54_activ_2"/>
    <property type="match status" value="1"/>
</dbReference>
<reference evidence="10 11" key="1">
    <citation type="submission" date="2018-06" db="EMBL/GenBank/DDBJ databases">
        <authorList>
            <consortium name="Pathogen Informatics"/>
            <person name="Doyle S."/>
        </authorList>
    </citation>
    <scope>NUCLEOTIDE SEQUENCE [LARGE SCALE GENOMIC DNA]</scope>
    <source>
        <strain evidence="10 11">NCTC11621</strain>
    </source>
</reference>
<dbReference type="SUPFAM" id="SSF46689">
    <property type="entry name" value="Homeodomain-like"/>
    <property type="match status" value="1"/>
</dbReference>
<dbReference type="Pfam" id="PF25601">
    <property type="entry name" value="AAA_lid_14"/>
    <property type="match status" value="1"/>
</dbReference>
<dbReference type="AlphaFoldDB" id="A0A379EWP2"/>
<dbReference type="SMART" id="SM00448">
    <property type="entry name" value="REC"/>
    <property type="match status" value="1"/>
</dbReference>
<evidence type="ECO:0000313" key="10">
    <source>
        <dbReference type="EMBL" id="SUC10805.1"/>
    </source>
</evidence>
<dbReference type="InterPro" id="IPR011006">
    <property type="entry name" value="CheY-like_superfamily"/>
</dbReference>
<gene>
    <name evidence="10" type="primary">pgtA</name>
    <name evidence="10" type="ORF">NCTC11621_01884</name>
</gene>
<dbReference type="GO" id="GO:0043565">
    <property type="term" value="F:sequence-specific DNA binding"/>
    <property type="evidence" value="ECO:0007669"/>
    <property type="project" value="InterPro"/>
</dbReference>
<dbReference type="PANTHER" id="PTHR32071">
    <property type="entry name" value="TRANSCRIPTIONAL REGULATORY PROTEIN"/>
    <property type="match status" value="1"/>
</dbReference>
<keyword evidence="5" id="KW-0805">Transcription regulation</keyword>
<dbReference type="Proteomes" id="UP000254704">
    <property type="component" value="Unassembled WGS sequence"/>
</dbReference>
<evidence type="ECO:0000256" key="7">
    <source>
        <dbReference type="PROSITE-ProRule" id="PRU00169"/>
    </source>
</evidence>
<dbReference type="SUPFAM" id="SSF52172">
    <property type="entry name" value="CheY-like"/>
    <property type="match status" value="1"/>
</dbReference>
<dbReference type="FunFam" id="3.40.50.2300:FF:000018">
    <property type="entry name" value="DNA-binding transcriptional regulator NtrC"/>
    <property type="match status" value="1"/>
</dbReference>
<dbReference type="GO" id="GO:0000160">
    <property type="term" value="P:phosphorelay signal transduction system"/>
    <property type="evidence" value="ECO:0007669"/>
    <property type="project" value="UniProtKB-KW"/>
</dbReference>
<name>A0A379EWP2_9PAST</name>